<feature type="domain" description="Sporulation stage II protein D amidase enhancer LytB N-terminal" evidence="1">
    <location>
        <begin position="132"/>
        <end position="221"/>
    </location>
</feature>
<proteinExistence type="predicted"/>
<dbReference type="InterPro" id="IPR051922">
    <property type="entry name" value="Bact_Sporulation_Assoc"/>
</dbReference>
<accession>A0A1E5QLC8</accession>
<evidence type="ECO:0000259" key="1">
    <source>
        <dbReference type="Pfam" id="PF08486"/>
    </source>
</evidence>
<dbReference type="RefSeq" id="WP_069967008.1">
    <property type="nucleotide sequence ID" value="NZ_CM124774.1"/>
</dbReference>
<dbReference type="InterPro" id="IPR013693">
    <property type="entry name" value="SpoIID/LytB_N"/>
</dbReference>
<dbReference type="EMBL" id="MJGC01000051">
    <property type="protein sequence ID" value="OEJ75404.1"/>
    <property type="molecule type" value="Genomic_DNA"/>
</dbReference>
<sequence>MKSGRSSSSWLTSLKPLAGLGKIALGLPLLWAIAIAQPAFANEQVELRVAIKENVSQLKVGSSTNAIVRDGGGQVLGQIAAMDGFSAQVNGGNIAIGNWRASRIWIEPTGDGLVWIGDRWYRGRTLLAATPKGVTAVNYVDLEKYLYSVLGGEMPPSWPLEALKAQAVAARSYALHQREKTRNELFDVGNTTAWQVYKGVEDEYTSTQQAVNETAGQVLAYEGRVIEAVFHSSSGGHTENVEDIWTQPLPYLRAVPDFDQEAPVYQWEKTFTQAELSNRIGGVGTIRSMTPERRTPQGRIVTMRVVGDAGQKVVSGNAIRSALDLRSTLFEVRTLNSGQSKDNAGVRFQITGRGFGHGLGMSQYGANGLARRGYNYQQILLHYYKNASLARIQVE</sequence>
<dbReference type="STRING" id="1781255.BH720_09825"/>
<name>A0A1E5QLC8_9CYAN</name>
<dbReference type="GO" id="GO:0030288">
    <property type="term" value="C:outer membrane-bounded periplasmic space"/>
    <property type="evidence" value="ECO:0007669"/>
    <property type="project" value="TreeGrafter"/>
</dbReference>
<dbReference type="InterPro" id="IPR013486">
    <property type="entry name" value="SpoIID/LytB"/>
</dbReference>
<reference evidence="2" key="1">
    <citation type="submission" date="2016-09" db="EMBL/GenBank/DDBJ databases">
        <title>Draft genome of thermotolerant cyanobacterium Desertifilum sp. strain IPPAS B-1220.</title>
        <authorList>
            <person name="Sinetova M.A."/>
            <person name="Bolakhan K."/>
            <person name="Zayadan B.K."/>
            <person name="Mironov K.S."/>
            <person name="Ustinova V."/>
            <person name="Kupriyanova E.V."/>
            <person name="Sidorov R.A."/>
            <person name="Skrypnik A.N."/>
            <person name="Gogoleva N.E."/>
            <person name="Gogolev Y.V."/>
            <person name="Los D.A."/>
        </authorList>
    </citation>
    <scope>NUCLEOTIDE SEQUENCE [LARGE SCALE GENOMIC DNA]</scope>
    <source>
        <strain evidence="2">IPPAS B-1220</strain>
    </source>
</reference>
<comment type="caution">
    <text evidence="2">The sequence shown here is derived from an EMBL/GenBank/DDBJ whole genome shotgun (WGS) entry which is preliminary data.</text>
</comment>
<evidence type="ECO:0000313" key="2">
    <source>
        <dbReference type="EMBL" id="OEJ75404.1"/>
    </source>
</evidence>
<protein>
    <submittedName>
        <fullName evidence="2">Sporulation protein</fullName>
    </submittedName>
</protein>
<gene>
    <name evidence="2" type="ORF">BH720_09825</name>
</gene>
<dbReference type="PANTHER" id="PTHR30032">
    <property type="entry name" value="N-ACETYLMURAMOYL-L-ALANINE AMIDASE-RELATED"/>
    <property type="match status" value="1"/>
</dbReference>
<organism evidence="2">
    <name type="scientific">Desertifilum tharense IPPAS B-1220</name>
    <dbReference type="NCBI Taxonomy" id="1781255"/>
    <lineage>
        <taxon>Bacteria</taxon>
        <taxon>Bacillati</taxon>
        <taxon>Cyanobacteriota</taxon>
        <taxon>Cyanophyceae</taxon>
        <taxon>Desertifilales</taxon>
        <taxon>Desertifilaceae</taxon>
        <taxon>Desertifilum</taxon>
    </lineage>
</organism>
<dbReference type="OrthoDB" id="501259at2"/>
<dbReference type="NCBIfam" id="TIGR02669">
    <property type="entry name" value="SpoIID_LytB"/>
    <property type="match status" value="1"/>
</dbReference>
<dbReference type="AlphaFoldDB" id="A0A1E5QLC8"/>
<dbReference type="PANTHER" id="PTHR30032:SF4">
    <property type="entry name" value="AMIDASE ENHANCER"/>
    <property type="match status" value="1"/>
</dbReference>
<dbReference type="GO" id="GO:0030435">
    <property type="term" value="P:sporulation resulting in formation of a cellular spore"/>
    <property type="evidence" value="ECO:0007669"/>
    <property type="project" value="InterPro"/>
</dbReference>
<dbReference type="Pfam" id="PF08486">
    <property type="entry name" value="SpoIID"/>
    <property type="match status" value="1"/>
</dbReference>